<reference evidence="8" key="1">
    <citation type="submission" date="2016-06" db="UniProtKB">
        <authorList>
            <consortium name="WormBaseParasite"/>
        </authorList>
    </citation>
    <scope>IDENTIFICATION</scope>
</reference>
<feature type="region of interest" description="Disordered" evidence="2">
    <location>
        <begin position="711"/>
        <end position="734"/>
    </location>
</feature>
<dbReference type="PANTHER" id="PTHR16166:SF93">
    <property type="entry name" value="INTERMEMBRANE LIPID TRANSFER PROTEIN VPS13"/>
    <property type="match status" value="1"/>
</dbReference>
<dbReference type="Pfam" id="PF25033">
    <property type="entry name" value="VPS13_M"/>
    <property type="match status" value="1"/>
</dbReference>
<evidence type="ECO:0000313" key="7">
    <source>
        <dbReference type="Proteomes" id="UP000270296"/>
    </source>
</evidence>
<feature type="signal peptide" evidence="3">
    <location>
        <begin position="1"/>
        <end position="23"/>
    </location>
</feature>
<dbReference type="GO" id="GO:0045053">
    <property type="term" value="P:protein retention in Golgi apparatus"/>
    <property type="evidence" value="ECO:0007669"/>
    <property type="project" value="TreeGrafter"/>
</dbReference>
<protein>
    <submittedName>
        <fullName evidence="8">VPS13_mid_rpt domain-containing protein</fullName>
    </submittedName>
</protein>
<dbReference type="PANTHER" id="PTHR16166">
    <property type="entry name" value="VACUOLAR PROTEIN SORTING-ASSOCIATED PROTEIN VPS13"/>
    <property type="match status" value="1"/>
</dbReference>
<dbReference type="Pfam" id="PF25036">
    <property type="entry name" value="VPS13_VAB"/>
    <property type="match status" value="1"/>
</dbReference>
<feature type="domain" description="Vacuolar protein sorting-associated protein 13 VPS13 adaptor binding" evidence="5">
    <location>
        <begin position="1101"/>
        <end position="1332"/>
    </location>
</feature>
<keyword evidence="7" id="KW-1185">Reference proteome</keyword>
<feature type="domain" description="VPS13-like middle region" evidence="4">
    <location>
        <begin position="250"/>
        <end position="1062"/>
    </location>
</feature>
<evidence type="ECO:0000313" key="8">
    <source>
        <dbReference type="WBParaSite" id="SBAD_0000292401-mRNA-1"/>
    </source>
</evidence>
<dbReference type="Proteomes" id="UP000270296">
    <property type="component" value="Unassembled WGS sequence"/>
</dbReference>
<proteinExistence type="inferred from homology"/>
<gene>
    <name evidence="6" type="ORF">SBAD_LOCUS2792</name>
</gene>
<evidence type="ECO:0000259" key="4">
    <source>
        <dbReference type="Pfam" id="PF25033"/>
    </source>
</evidence>
<feature type="chain" id="PRO_5043139976" evidence="3">
    <location>
        <begin position="24"/>
        <end position="1480"/>
    </location>
</feature>
<keyword evidence="3" id="KW-0732">Signal</keyword>
<comment type="similarity">
    <text evidence="1">Belongs to the VPS13 family.</text>
</comment>
<dbReference type="InterPro" id="IPR056747">
    <property type="entry name" value="VPS13-like_M"/>
</dbReference>
<dbReference type="OrthoDB" id="428159at2759"/>
<dbReference type="InterPro" id="IPR026847">
    <property type="entry name" value="VPS13"/>
</dbReference>
<dbReference type="WBParaSite" id="SBAD_0000292401-mRNA-1">
    <property type="protein sequence ID" value="SBAD_0000292401-mRNA-1"/>
    <property type="gene ID" value="SBAD_0000292401"/>
</dbReference>
<dbReference type="InterPro" id="IPR009543">
    <property type="entry name" value="VPS13_VAB"/>
</dbReference>
<accession>A0A183IGP7</accession>
<evidence type="ECO:0000256" key="2">
    <source>
        <dbReference type="SAM" id="MobiDB-lite"/>
    </source>
</evidence>
<dbReference type="EMBL" id="UZAM01007406">
    <property type="protein sequence ID" value="VDO98926.1"/>
    <property type="molecule type" value="Genomic_DNA"/>
</dbReference>
<evidence type="ECO:0000259" key="5">
    <source>
        <dbReference type="Pfam" id="PF25036"/>
    </source>
</evidence>
<name>A0A183IGP7_9BILA</name>
<organism evidence="8">
    <name type="scientific">Soboliphyme baturini</name>
    <dbReference type="NCBI Taxonomy" id="241478"/>
    <lineage>
        <taxon>Eukaryota</taxon>
        <taxon>Metazoa</taxon>
        <taxon>Ecdysozoa</taxon>
        <taxon>Nematoda</taxon>
        <taxon>Enoplea</taxon>
        <taxon>Dorylaimia</taxon>
        <taxon>Dioctophymatida</taxon>
        <taxon>Dioctophymatoidea</taxon>
        <taxon>Soboliphymatidae</taxon>
        <taxon>Soboliphyme</taxon>
    </lineage>
</organism>
<sequence length="1480" mass="165767">MKISDKMLLHILQLLLSIPSGEADTAERVVDEFEVEARAERRRRFDKPSDIVIKEEDESENVPGEAKKKVDAQRQVQLDLQFLLGKVCMEIQRYVNGSVVPYLTFSIKKIGADFKMKTFEMYFKAYIGVIELQYTEPLGRRGVLYLIRKGLDEGTERNLISIDYTQADKHSPFFESEFNMIEQKVAINADPLIFDVHQEALVDMQKFFLALSNEINYMKDSAEKTTVAFSKTTAPPRRTFSVSSLSTNSLKGILLNMIQKKKAISASFCLKTLSIIDADQHSLFTQILSAVSKEVFRAEVTMYNYTEEEKINRKLNDVDMDVVIRFSEMRFVFLNYFVSRLCNWIAPFQAAAEKTASYAGTALQESAKEAAEVLQKQQTPSLLKLDVMIQTPVVLIPQNSKSTAALLANFGTVTVANRFALKNCKSGNSEYILDQLSLNLTDLKFSRILIGNDRFTTQAECLILEPVTIMLAVSRNLSFSWYKEVPSITMSLSEEDYTVVMNTVSQNLSEVEPPPTTLKAVSANVEHREPKVVEADKEVVQQTQQKVSADFGNSSRAAVGKSSFTAEKGGSDLVQFKFMVEKIAMLLYAGSSNLLSGSMPRPVDRSLAGLEFLMIGLSGKISEDGTIVSNISLQNVTVKDLRVKSTGIRKFLSSSSAQQSLVALSYNKNGVSSRQNVELYLHPVYICLSPSFLMLLTNFFSGKEDAAASSAKQKQVTEEKQENPDVAADAPEKQKEVTAPSCTSELIILIHVLGFEVILVEDCPVPENTQAIFLKFISELHLKSVQDQSCIEASITGLEMYSGYYIMEKRKIGKLQILNPCALSLLYNTSSESDHGEIKLTSLDIHVSPSTVRLLCGAMAEMAKPQDIAPSEETQGVEKNLWCERRISDAAFWFFSEVKTASEAQETPSESTALNFSSRPEVSSIKEQQLFFSLEQLSITLEIDGEGGATPLIYVLSSFRAEVEDWSSSLSANAQITWEVSYFNDHVSTWEPLLEPVQEDRHYRPWESRIIVESNSEDDVVEDDYISVQPKMNVIVTSSDIMELTVTKSCLDMITKLSQAFTAAAKLTPPEPASASEFIAPYAFRNDTGLSVEILDSEDFELVNDLPLDIEVYYKTDKYMELAGTVTSGGKRLSLPLPVVYNPFGEIYFKPKDDKYDVSRESLNLHALNPSVQSSFLVKCEPSSESGEEFYVEISLQHLQAYFENTNRRNVFTSAFIFLLRPALMFHNLLPFALELSVGSFARTLKPGELLPLFCIHPTHSTLHLTVLSSPNLNGELKLCSLSEELSVHCFKASETEMNLGVRRNVRLGTAYLSLFCPVWMVNKTGLELTYKIQLKVNDSQFSDPFPIDTVGSAAKISVPKPSGSPYETCIEIKEQFDDSDTWFPVGKEKCVGFWPKHNRQNQMSLIIRFGGTDDLSQPFPYSENFESFVMVPNKLIGLYVHVQISESNVVMTFEKYEDGMTPAMIVNATECFTVRFHQS</sequence>
<evidence type="ECO:0000313" key="6">
    <source>
        <dbReference type="EMBL" id="VDO98926.1"/>
    </source>
</evidence>
<evidence type="ECO:0000256" key="3">
    <source>
        <dbReference type="SAM" id="SignalP"/>
    </source>
</evidence>
<reference evidence="6 7" key="2">
    <citation type="submission" date="2018-11" db="EMBL/GenBank/DDBJ databases">
        <authorList>
            <consortium name="Pathogen Informatics"/>
        </authorList>
    </citation>
    <scope>NUCLEOTIDE SEQUENCE [LARGE SCALE GENOMIC DNA]</scope>
</reference>
<evidence type="ECO:0000256" key="1">
    <source>
        <dbReference type="ARBA" id="ARBA00006545"/>
    </source>
</evidence>
<dbReference type="GO" id="GO:0006623">
    <property type="term" value="P:protein targeting to vacuole"/>
    <property type="evidence" value="ECO:0007669"/>
    <property type="project" value="TreeGrafter"/>
</dbReference>